<dbReference type="AlphaFoldDB" id="A0A437CEE2"/>
<gene>
    <name evidence="2" type="ORF">OJAV_G00183250</name>
</gene>
<proteinExistence type="predicted"/>
<evidence type="ECO:0000313" key="3">
    <source>
        <dbReference type="Proteomes" id="UP000283210"/>
    </source>
</evidence>
<protein>
    <submittedName>
        <fullName evidence="2">Uncharacterized protein</fullName>
    </submittedName>
</protein>
<accession>A0A437CEE2</accession>
<organism evidence="2 3">
    <name type="scientific">Oryzias javanicus</name>
    <name type="common">Javanese ricefish</name>
    <name type="synonym">Aplocheilus javanicus</name>
    <dbReference type="NCBI Taxonomy" id="123683"/>
    <lineage>
        <taxon>Eukaryota</taxon>
        <taxon>Metazoa</taxon>
        <taxon>Chordata</taxon>
        <taxon>Craniata</taxon>
        <taxon>Vertebrata</taxon>
        <taxon>Euteleostomi</taxon>
        <taxon>Actinopterygii</taxon>
        <taxon>Neopterygii</taxon>
        <taxon>Teleostei</taxon>
        <taxon>Neoteleostei</taxon>
        <taxon>Acanthomorphata</taxon>
        <taxon>Ovalentaria</taxon>
        <taxon>Atherinomorphae</taxon>
        <taxon>Beloniformes</taxon>
        <taxon>Adrianichthyidae</taxon>
        <taxon>Oryziinae</taxon>
        <taxon>Oryzias</taxon>
    </lineage>
</organism>
<dbReference type="Proteomes" id="UP000283210">
    <property type="component" value="Chromosome 18"/>
</dbReference>
<dbReference type="EMBL" id="CM012454">
    <property type="protein sequence ID" value="RVE60671.1"/>
    <property type="molecule type" value="Genomic_DNA"/>
</dbReference>
<sequence>MDRRRTCGSSGKKLFLCLLLSWLSISCAFNEKRRGHLKTLRDVLEKPVKNMKTYALMLAEHSCKEEVLREMKMNRVLSSLLKKAGAITDKNKLEIFKNDLQAVVDGAERERLYGRQKSLVDANDGLEHIMEIYKMIKIRIPMMKQASFLKLDVICCNEHLDFHISEFKYELQESLDVCVLEFEHRVREYLDFYFYDFEYTLQKYVSEFYYELQEYLEFYVSEFEDELEEDPDFYINFFELKLQEYLDFYMSEFKDDLQKNLDFEVSESKNELHEEL</sequence>
<feature type="signal peptide" evidence="1">
    <location>
        <begin position="1"/>
        <end position="28"/>
    </location>
</feature>
<reference evidence="2 3" key="1">
    <citation type="submission" date="2018-11" db="EMBL/GenBank/DDBJ databases">
        <authorList>
            <person name="Lopez-Roques C."/>
            <person name="Donnadieu C."/>
            <person name="Bouchez O."/>
            <person name="Klopp C."/>
            <person name="Cabau C."/>
            <person name="Zahm M."/>
        </authorList>
    </citation>
    <scope>NUCLEOTIDE SEQUENCE [LARGE SCALE GENOMIC DNA]</scope>
    <source>
        <strain evidence="2">RS831</strain>
        <tissue evidence="2">Whole body</tissue>
    </source>
</reference>
<dbReference type="PROSITE" id="PS51257">
    <property type="entry name" value="PROKAR_LIPOPROTEIN"/>
    <property type="match status" value="1"/>
</dbReference>
<evidence type="ECO:0000313" key="2">
    <source>
        <dbReference type="EMBL" id="RVE60671.1"/>
    </source>
</evidence>
<evidence type="ECO:0000256" key="1">
    <source>
        <dbReference type="SAM" id="SignalP"/>
    </source>
</evidence>
<reference evidence="2 3" key="2">
    <citation type="submission" date="2019-01" db="EMBL/GenBank/DDBJ databases">
        <title>A chromosome length genome reference of the Java medaka (oryzias javanicus).</title>
        <authorList>
            <person name="Herpin A."/>
            <person name="Takehana Y."/>
            <person name="Naruse K."/>
            <person name="Ansai S."/>
            <person name="Kawaguchi M."/>
        </authorList>
    </citation>
    <scope>NUCLEOTIDE SEQUENCE [LARGE SCALE GENOMIC DNA]</scope>
    <source>
        <strain evidence="2">RS831</strain>
        <tissue evidence="2">Whole body</tissue>
    </source>
</reference>
<keyword evidence="3" id="KW-1185">Reference proteome</keyword>
<feature type="chain" id="PRO_5019014947" evidence="1">
    <location>
        <begin position="29"/>
        <end position="276"/>
    </location>
</feature>
<keyword evidence="1" id="KW-0732">Signal</keyword>
<name>A0A437CEE2_ORYJA</name>